<organism evidence="2 3">
    <name type="scientific">Ruminiclostridium papyrosolvens DSM 2782</name>
    <dbReference type="NCBI Taxonomy" id="588581"/>
    <lineage>
        <taxon>Bacteria</taxon>
        <taxon>Bacillati</taxon>
        <taxon>Bacillota</taxon>
        <taxon>Clostridia</taxon>
        <taxon>Eubacteriales</taxon>
        <taxon>Oscillospiraceae</taxon>
        <taxon>Ruminiclostridium</taxon>
    </lineage>
</organism>
<evidence type="ECO:0000313" key="3">
    <source>
        <dbReference type="Proteomes" id="UP000003860"/>
    </source>
</evidence>
<keyword evidence="1" id="KW-0812">Transmembrane</keyword>
<name>F1TBS8_9FIRM</name>
<feature type="transmembrane region" description="Helical" evidence="1">
    <location>
        <begin position="169"/>
        <end position="188"/>
    </location>
</feature>
<comment type="caution">
    <text evidence="2">The sequence shown here is derived from an EMBL/GenBank/DDBJ whole genome shotgun (WGS) entry which is preliminary data.</text>
</comment>
<dbReference type="AlphaFoldDB" id="F1TBS8"/>
<dbReference type="Proteomes" id="UP000003860">
    <property type="component" value="Unassembled WGS sequence"/>
</dbReference>
<dbReference type="STRING" id="588581.Cpap_2789"/>
<reference evidence="2" key="1">
    <citation type="submission" date="2009-07" db="EMBL/GenBank/DDBJ databases">
        <authorList>
            <consortium name="US DOE Joint Genome Institute (JGI-PGF)"/>
            <person name="Lucas S."/>
            <person name="Copeland A."/>
            <person name="Lapidus A."/>
            <person name="Glavina del Rio T."/>
            <person name="Tice H."/>
            <person name="Bruce D."/>
            <person name="Goodwin L."/>
            <person name="Pitluck S."/>
            <person name="Larimer F."/>
            <person name="Land M.L."/>
            <person name="Mouttaki H."/>
            <person name="He Z."/>
            <person name="Zhou J."/>
            <person name="Hemme C.L."/>
        </authorList>
    </citation>
    <scope>NUCLEOTIDE SEQUENCE</scope>
    <source>
        <strain evidence="2">DSM 2782</strain>
    </source>
</reference>
<protein>
    <submittedName>
        <fullName evidence="2">Mpv17/PMP22</fullName>
    </submittedName>
</protein>
<dbReference type="RefSeq" id="WP_004618930.1">
    <property type="nucleotide sequence ID" value="NZ_ACXX02000005.1"/>
</dbReference>
<accession>F1TBS8</accession>
<dbReference type="EMBL" id="ACXX02000005">
    <property type="protein sequence ID" value="EGD48099.1"/>
    <property type="molecule type" value="Genomic_DNA"/>
</dbReference>
<feature type="transmembrane region" description="Helical" evidence="1">
    <location>
        <begin position="102"/>
        <end position="127"/>
    </location>
</feature>
<feature type="transmembrane region" description="Helical" evidence="1">
    <location>
        <begin position="7"/>
        <end position="25"/>
    </location>
</feature>
<keyword evidence="3" id="KW-1185">Reference proteome</keyword>
<feature type="transmembrane region" description="Helical" evidence="1">
    <location>
        <begin position="37"/>
        <end position="58"/>
    </location>
</feature>
<gene>
    <name evidence="2" type="ORF">Cpap_2789</name>
</gene>
<feature type="transmembrane region" description="Helical" evidence="1">
    <location>
        <begin position="194"/>
        <end position="211"/>
    </location>
</feature>
<dbReference type="eggNOG" id="ENOG502Z95P">
    <property type="taxonomic scope" value="Bacteria"/>
</dbReference>
<keyword evidence="1" id="KW-0472">Membrane</keyword>
<evidence type="ECO:0000313" key="2">
    <source>
        <dbReference type="EMBL" id="EGD48099.1"/>
    </source>
</evidence>
<reference evidence="2" key="2">
    <citation type="submission" date="2011-01" db="EMBL/GenBank/DDBJ databases">
        <title>The Non-contiguous Finished genome of Clostridium papyrosolvens.</title>
        <authorList>
            <person name="Lucas S."/>
            <person name="Copeland A."/>
            <person name="Lapidus A."/>
            <person name="Cheng J.-F."/>
            <person name="Goodwin L."/>
            <person name="Pitluck S."/>
            <person name="Misra M."/>
            <person name="Chertkov O."/>
            <person name="Detter J.C."/>
            <person name="Han C."/>
            <person name="Tapia R."/>
            <person name="Land M."/>
            <person name="Hauser L."/>
            <person name="Kyrpides N."/>
            <person name="Ivanova N."/>
            <person name="Pagani I."/>
            <person name="Mouttaki H."/>
            <person name="He Z."/>
            <person name="Zhou J."/>
            <person name="Hemme C.L."/>
            <person name="Woyke T."/>
        </authorList>
    </citation>
    <scope>NUCLEOTIDE SEQUENCE [LARGE SCALE GENOMIC DNA]</scope>
    <source>
        <strain evidence="2">DSM 2782</strain>
    </source>
</reference>
<keyword evidence="1" id="KW-1133">Transmembrane helix</keyword>
<evidence type="ECO:0000256" key="1">
    <source>
        <dbReference type="SAM" id="Phobius"/>
    </source>
</evidence>
<sequence>MKKGDFIWGAVILLISVLMIVPVTHEIFVSATTSHPYIMGFVKFAIMATMGELLAIRIISGSWKKSSGMFYKAAVWGIVGLMIVLMFSVYSNGVAAAEKAGYLFAFQGGLGTLVNALYVSVILNFTFGPMFMAAHRVSDTYIDMRVEGNKVSVGECIEKIDWKGFIKFVVFKTIPLFWIPAHTITFLLPGQYRVLWAAYLSIALGIILSYARRKKS</sequence>
<feature type="transmembrane region" description="Helical" evidence="1">
    <location>
        <begin position="70"/>
        <end position="90"/>
    </location>
</feature>
<proteinExistence type="predicted"/>
<dbReference type="OrthoDB" id="1115879at2"/>